<feature type="domain" description="HDOD" evidence="1">
    <location>
        <begin position="194"/>
        <end position="394"/>
    </location>
</feature>
<dbReference type="InterPro" id="IPR014627">
    <property type="entry name" value="UCP036888_HDGYP-like"/>
</dbReference>
<sequence>MTSVSINHEQTTLPLLLEKLLQQQGIAYQLRLQSHAGPTNCQVRACLLGDSGGHVLALFPADHLLDLKRLAQVVGRQLEPVRDEQLQRILSKHQLNQLPGLPVLFDSPCIYHLELREQQTLWLQSGLPGWLLEVRSSDTQRLLEKASGARFAVALEAITRPPRDDSNDVQDLTNAVQQFTALRVRQRLEETVDLPPLPQTAQRILRLRADPDAGITELADIVETDPGLAAQVVSWAASPFYAAPGRIRSVEDAIGRVLGFDLVINLAIGLTLGRTLALPKDAPQGCTPYWEQAIYTAAVIEGLGRALPPAQRPEAGLSYLAGLLHNFGYLLLAHIFPPHFTLLCRHMEANPHVPASLIEQHLLGVSREQIGCWLMRYWDMPEELVLALRHQHDPDYSGDQHVYANLIYVALSQLAERGIGCSPGQSVPDALYQRLGLSAERTAQITDKVLVAEEALRLLAKQLQH</sequence>
<dbReference type="SUPFAM" id="SSF55826">
    <property type="entry name" value="YbaK/ProRS associated domain"/>
    <property type="match status" value="1"/>
</dbReference>
<keyword evidence="3" id="KW-1185">Reference proteome</keyword>
<gene>
    <name evidence="2" type="ORF">SAMN05216217_10560</name>
</gene>
<dbReference type="PROSITE" id="PS51833">
    <property type="entry name" value="HDOD"/>
    <property type="match status" value="1"/>
</dbReference>
<dbReference type="Gene3D" id="1.10.3210.10">
    <property type="entry name" value="Hypothetical protein af1432"/>
    <property type="match status" value="1"/>
</dbReference>
<evidence type="ECO:0000313" key="3">
    <source>
        <dbReference type="Proteomes" id="UP000243629"/>
    </source>
</evidence>
<dbReference type="STRING" id="1720063.SAMN05216217_10560"/>
<evidence type="ECO:0000313" key="2">
    <source>
        <dbReference type="EMBL" id="SFM43942.1"/>
    </source>
</evidence>
<dbReference type="InterPro" id="IPR052340">
    <property type="entry name" value="RNase_Y/CdgJ"/>
</dbReference>
<dbReference type="PIRSF" id="PIRSF036888">
    <property type="entry name" value="HDGYPm_UCP036888"/>
    <property type="match status" value="1"/>
</dbReference>
<dbReference type="RefSeq" id="WP_093474457.1">
    <property type="nucleotide sequence ID" value="NZ_FOUI01000005.1"/>
</dbReference>
<dbReference type="Pfam" id="PF04073">
    <property type="entry name" value="tRNA_edit"/>
    <property type="match status" value="1"/>
</dbReference>
<dbReference type="InterPro" id="IPR013976">
    <property type="entry name" value="HDOD"/>
</dbReference>
<dbReference type="CDD" id="cd04332">
    <property type="entry name" value="YbaK_like"/>
    <property type="match status" value="1"/>
</dbReference>
<dbReference type="EMBL" id="FOUI01000005">
    <property type="protein sequence ID" value="SFM43942.1"/>
    <property type="molecule type" value="Genomic_DNA"/>
</dbReference>
<dbReference type="PANTHER" id="PTHR33525:SF3">
    <property type="entry name" value="RIBONUCLEASE Y"/>
    <property type="match status" value="1"/>
</dbReference>
<dbReference type="Pfam" id="PF08668">
    <property type="entry name" value="HDOD"/>
    <property type="match status" value="1"/>
</dbReference>
<dbReference type="AlphaFoldDB" id="A0A1I4QV48"/>
<protein>
    <submittedName>
        <fullName evidence="2">HD-like signal output (HDOD) domain, no enzymatic activity</fullName>
    </submittedName>
</protein>
<dbReference type="SUPFAM" id="SSF109604">
    <property type="entry name" value="HD-domain/PDEase-like"/>
    <property type="match status" value="1"/>
</dbReference>
<dbReference type="InterPro" id="IPR007214">
    <property type="entry name" value="YbaK/aa-tRNA-synth-assoc-dom"/>
</dbReference>
<accession>A0A1I4QV48</accession>
<name>A0A1I4QV48_9GAMM</name>
<dbReference type="Gene3D" id="3.90.960.10">
    <property type="entry name" value="YbaK/aminoacyl-tRNA synthetase-associated domain"/>
    <property type="match status" value="1"/>
</dbReference>
<dbReference type="PANTHER" id="PTHR33525">
    <property type="match status" value="1"/>
</dbReference>
<dbReference type="GO" id="GO:0002161">
    <property type="term" value="F:aminoacyl-tRNA deacylase activity"/>
    <property type="evidence" value="ECO:0007669"/>
    <property type="project" value="InterPro"/>
</dbReference>
<organism evidence="2 3">
    <name type="scientific">Halopseudomonas yangmingensis</name>
    <dbReference type="NCBI Taxonomy" id="1720063"/>
    <lineage>
        <taxon>Bacteria</taxon>
        <taxon>Pseudomonadati</taxon>
        <taxon>Pseudomonadota</taxon>
        <taxon>Gammaproteobacteria</taxon>
        <taxon>Pseudomonadales</taxon>
        <taxon>Pseudomonadaceae</taxon>
        <taxon>Halopseudomonas</taxon>
    </lineage>
</organism>
<dbReference type="InterPro" id="IPR036754">
    <property type="entry name" value="YbaK/aa-tRNA-synt-asso_dom_sf"/>
</dbReference>
<evidence type="ECO:0000259" key="1">
    <source>
        <dbReference type="PROSITE" id="PS51833"/>
    </source>
</evidence>
<dbReference type="OrthoDB" id="7001648at2"/>
<proteinExistence type="predicted"/>
<reference evidence="3" key="1">
    <citation type="submission" date="2016-10" db="EMBL/GenBank/DDBJ databases">
        <authorList>
            <person name="Varghese N."/>
            <person name="Submissions S."/>
        </authorList>
    </citation>
    <scope>NUCLEOTIDE SEQUENCE [LARGE SCALE GENOMIC DNA]</scope>
    <source>
        <strain evidence="3">DSM 24213</strain>
    </source>
</reference>
<dbReference type="Proteomes" id="UP000243629">
    <property type="component" value="Unassembled WGS sequence"/>
</dbReference>